<name>A0A5B0HAA5_9BURK</name>
<gene>
    <name evidence="1" type="ORF">FVF58_12300</name>
</gene>
<organism evidence="1 2">
    <name type="scientific">Paraburkholderia panacisoli</name>
    <dbReference type="NCBI Taxonomy" id="2603818"/>
    <lineage>
        <taxon>Bacteria</taxon>
        <taxon>Pseudomonadati</taxon>
        <taxon>Pseudomonadota</taxon>
        <taxon>Betaproteobacteria</taxon>
        <taxon>Burkholderiales</taxon>
        <taxon>Burkholderiaceae</taxon>
        <taxon>Paraburkholderia</taxon>
    </lineage>
</organism>
<dbReference type="EMBL" id="VTUZ01000007">
    <property type="protein sequence ID" value="KAA1011903.1"/>
    <property type="molecule type" value="Genomic_DNA"/>
</dbReference>
<evidence type="ECO:0000313" key="2">
    <source>
        <dbReference type="Proteomes" id="UP000325273"/>
    </source>
</evidence>
<accession>A0A5B0HAA5</accession>
<protein>
    <submittedName>
        <fullName evidence="1">Uncharacterized protein</fullName>
    </submittedName>
</protein>
<evidence type="ECO:0000313" key="1">
    <source>
        <dbReference type="EMBL" id="KAA1011903.1"/>
    </source>
</evidence>
<sequence length="126" mass="12960">MKNRLGGASREDWADERPFSANNAAWIPCFSLFEVTVVMQSTTIEKPVSQPLATSTASLRLRSTAQLVPPSAQLRMHAFRASRACLRAPLAALAVSVALSGCGVFCGGAGGSGGGFAGGCGAGIRF</sequence>
<comment type="caution">
    <text evidence="1">The sequence shown here is derived from an EMBL/GenBank/DDBJ whole genome shotgun (WGS) entry which is preliminary data.</text>
</comment>
<reference evidence="1 2" key="1">
    <citation type="submission" date="2019-08" db="EMBL/GenBank/DDBJ databases">
        <title>Paraburkholderia sp. DCY113.</title>
        <authorList>
            <person name="Kang J."/>
        </authorList>
    </citation>
    <scope>NUCLEOTIDE SEQUENCE [LARGE SCALE GENOMIC DNA]</scope>
    <source>
        <strain evidence="1 2">DCY113</strain>
    </source>
</reference>
<keyword evidence="2" id="KW-1185">Reference proteome</keyword>
<dbReference type="AlphaFoldDB" id="A0A5B0HAA5"/>
<proteinExistence type="predicted"/>
<dbReference type="Proteomes" id="UP000325273">
    <property type="component" value="Unassembled WGS sequence"/>
</dbReference>
<dbReference type="RefSeq" id="WP_149670177.1">
    <property type="nucleotide sequence ID" value="NZ_VTUZ01000007.1"/>
</dbReference>